<feature type="signal peptide" evidence="1">
    <location>
        <begin position="1"/>
        <end position="31"/>
    </location>
</feature>
<comment type="caution">
    <text evidence="2">The sequence shown here is derived from an EMBL/GenBank/DDBJ whole genome shotgun (WGS) entry which is preliminary data.</text>
</comment>
<sequence>MKHHLTTTMSLHVALSVLCVSLPVFYTCAYAQTETLDVHAPRQVQVQLYQKVGRFYRRFAQLPEQDRAGLSLNVMGRVQPSNKPLPDANLHLQTQAGSLPLSQPGSDALRFPLSDALWQENPPIMATLAPNEHIHFTFQIAVQPAQVNSFSNAQAQTWLKQLDFCVKDVVGTVFSWLVPHAKIVIVTLAAHSTLTVTNNDQPQTLFENTQNTPQTYALEPKKFAPEATFTATQPFTHIMLTMPVNLHADLKRKN</sequence>
<dbReference type="RefSeq" id="WP_086552273.1">
    <property type="nucleotide sequence ID" value="NZ_JOMO01000021.1"/>
</dbReference>
<name>A0A252A2B2_9PROT</name>
<dbReference type="EMBL" id="JOMO01000021">
    <property type="protein sequence ID" value="OUI81951.1"/>
    <property type="molecule type" value="Genomic_DNA"/>
</dbReference>
<organism evidence="2 3">
    <name type="scientific">Acetobacter orientalis</name>
    <dbReference type="NCBI Taxonomy" id="146474"/>
    <lineage>
        <taxon>Bacteria</taxon>
        <taxon>Pseudomonadati</taxon>
        <taxon>Pseudomonadota</taxon>
        <taxon>Alphaproteobacteria</taxon>
        <taxon>Acetobacterales</taxon>
        <taxon>Acetobacteraceae</taxon>
        <taxon>Acetobacter</taxon>
    </lineage>
</organism>
<reference evidence="2 3" key="1">
    <citation type="submission" date="2014-06" db="EMBL/GenBank/DDBJ databases">
        <authorList>
            <person name="Ju J."/>
            <person name="Zhang J."/>
        </authorList>
    </citation>
    <scope>NUCLEOTIDE SEQUENCE [LARGE SCALE GENOMIC DNA]</scope>
    <source>
        <strain evidence="2">DmW_045</strain>
    </source>
</reference>
<proteinExistence type="predicted"/>
<dbReference type="InterPro" id="IPR021370">
    <property type="entry name" value="DUF2987"/>
</dbReference>
<feature type="chain" id="PRO_5013191201" description="DUF2987 domain-containing protein" evidence="1">
    <location>
        <begin position="32"/>
        <end position="254"/>
    </location>
</feature>
<dbReference type="AlphaFoldDB" id="A0A252A2B2"/>
<evidence type="ECO:0000313" key="2">
    <source>
        <dbReference type="EMBL" id="OUI81951.1"/>
    </source>
</evidence>
<accession>A0A252A2B2</accession>
<evidence type="ECO:0000313" key="3">
    <source>
        <dbReference type="Proteomes" id="UP000194639"/>
    </source>
</evidence>
<evidence type="ECO:0000256" key="1">
    <source>
        <dbReference type="SAM" id="SignalP"/>
    </source>
</evidence>
<keyword evidence="1" id="KW-0732">Signal</keyword>
<gene>
    <name evidence="2" type="ORF">HK12_04540</name>
</gene>
<protein>
    <recommendedName>
        <fullName evidence="4">DUF2987 domain-containing protein</fullName>
    </recommendedName>
</protein>
<evidence type="ECO:0008006" key="4">
    <source>
        <dbReference type="Google" id="ProtNLM"/>
    </source>
</evidence>
<dbReference type="Pfam" id="PF11205">
    <property type="entry name" value="DUF2987"/>
    <property type="match status" value="1"/>
</dbReference>
<dbReference type="Proteomes" id="UP000194639">
    <property type="component" value="Unassembled WGS sequence"/>
</dbReference>